<dbReference type="Proteomes" id="UP000777784">
    <property type="component" value="Unassembled WGS sequence"/>
</dbReference>
<organism evidence="1 2">
    <name type="scientific">Eiseniibacteriota bacterium</name>
    <dbReference type="NCBI Taxonomy" id="2212470"/>
    <lineage>
        <taxon>Bacteria</taxon>
        <taxon>Candidatus Eiseniibacteriota</taxon>
    </lineage>
</organism>
<evidence type="ECO:0000313" key="1">
    <source>
        <dbReference type="EMBL" id="MBU2693307.1"/>
    </source>
</evidence>
<dbReference type="InterPro" id="IPR015797">
    <property type="entry name" value="NUDIX_hydrolase-like_dom_sf"/>
</dbReference>
<evidence type="ECO:0008006" key="3">
    <source>
        <dbReference type="Google" id="ProtNLM"/>
    </source>
</evidence>
<dbReference type="Gene3D" id="3.90.79.10">
    <property type="entry name" value="Nucleoside Triphosphate Pyrophosphohydrolase"/>
    <property type="match status" value="1"/>
</dbReference>
<gene>
    <name evidence="1" type="ORF">KJ970_20505</name>
</gene>
<dbReference type="SUPFAM" id="SSF55811">
    <property type="entry name" value="Nudix"/>
    <property type="match status" value="1"/>
</dbReference>
<dbReference type="AlphaFoldDB" id="A0A948W5H2"/>
<evidence type="ECO:0000313" key="2">
    <source>
        <dbReference type="Proteomes" id="UP000777784"/>
    </source>
</evidence>
<reference evidence="1" key="1">
    <citation type="submission" date="2021-05" db="EMBL/GenBank/DDBJ databases">
        <title>Energy efficiency and biological interactions define the core microbiome of deep oligotrophic groundwater.</title>
        <authorList>
            <person name="Mehrshad M."/>
            <person name="Lopez-Fernandez M."/>
            <person name="Bell E."/>
            <person name="Bernier-Latmani R."/>
            <person name="Bertilsson S."/>
            <person name="Dopson M."/>
        </authorList>
    </citation>
    <scope>NUCLEOTIDE SEQUENCE</scope>
    <source>
        <strain evidence="1">Modern_marine.mb.64</strain>
    </source>
</reference>
<sequence length="122" mass="13753">MGRLTPLHVPVSGFLVHPIVAFCERPPELKLNPTEVDCICEAPLDHLLESSSVVWRLERRKGLELFIPYLTFEGWMIWGATAMMLSELFTILGWPGPPNPPPIEKLLLYSDTDALPEDRGTD</sequence>
<dbReference type="EMBL" id="JAHJDP010000118">
    <property type="protein sequence ID" value="MBU2693307.1"/>
    <property type="molecule type" value="Genomic_DNA"/>
</dbReference>
<comment type="caution">
    <text evidence="1">The sequence shown here is derived from an EMBL/GenBank/DDBJ whole genome shotgun (WGS) entry which is preliminary data.</text>
</comment>
<protein>
    <recommendedName>
        <fullName evidence="3">CoA pyrophosphatase</fullName>
    </recommendedName>
</protein>
<proteinExistence type="predicted"/>
<name>A0A948W5H2_UNCEI</name>
<accession>A0A948W5H2</accession>